<reference evidence="1" key="1">
    <citation type="journal article" date="2020" name="mSystems">
        <title>Genome- and Community-Level Interaction Insights into Carbon Utilization and Element Cycling Functions of Hydrothermarchaeota in Hydrothermal Sediment.</title>
        <authorList>
            <person name="Zhou Z."/>
            <person name="Liu Y."/>
            <person name="Xu W."/>
            <person name="Pan J."/>
            <person name="Luo Z.H."/>
            <person name="Li M."/>
        </authorList>
    </citation>
    <scope>NUCLEOTIDE SEQUENCE [LARGE SCALE GENOMIC DNA]</scope>
    <source>
        <strain evidence="1">SpSt-594</strain>
    </source>
</reference>
<comment type="caution">
    <text evidence="1">The sequence shown here is derived from an EMBL/GenBank/DDBJ whole genome shotgun (WGS) entry which is preliminary data.</text>
</comment>
<evidence type="ECO:0000313" key="1">
    <source>
        <dbReference type="EMBL" id="HGU47060.1"/>
    </source>
</evidence>
<accession>A0A7C4S0X8</accession>
<proteinExistence type="predicted"/>
<name>A0A7C4S0X8_UNCW3</name>
<organism evidence="1">
    <name type="scientific">candidate division WOR-3 bacterium</name>
    <dbReference type="NCBI Taxonomy" id="2052148"/>
    <lineage>
        <taxon>Bacteria</taxon>
        <taxon>Bacteria division WOR-3</taxon>
    </lineage>
</organism>
<protein>
    <submittedName>
        <fullName evidence="1">Uncharacterized protein</fullName>
    </submittedName>
</protein>
<dbReference type="AlphaFoldDB" id="A0A7C4S0X8"/>
<dbReference type="EMBL" id="DSZH01000032">
    <property type="protein sequence ID" value="HGU47060.1"/>
    <property type="molecule type" value="Genomic_DNA"/>
</dbReference>
<gene>
    <name evidence="1" type="ORF">ENT60_00655</name>
</gene>
<sequence length="286" mass="32750">MKVFLGDQSPWGRGLLRARELKKRGIEFTYVWQDLDVPWVQSGSHSISITNGFPSYCSIKSVRVGSFTPDKRPGLQDINFFNKSKPPAGMSYLTGPKTELTIRAVDGTQEFMKVFKKMMVDELEWYWRIIGQSVGSDLKKMNEEAMNMVKKAGSVWEFIGWLADALGIEVERLSYLMAEDEIQRVIKEVVPENEIWSIDEEWRRFKGKAGRILYCGGKYLPLVIERAGWILGATNLPYYDAPLKVVFYNYRIPGLPELEAFWQGYPTSMSILCLGGEYECEVILGH</sequence>